<dbReference type="GO" id="GO:0003676">
    <property type="term" value="F:nucleic acid binding"/>
    <property type="evidence" value="ECO:0007669"/>
    <property type="project" value="InterPro"/>
</dbReference>
<dbReference type="Gene3D" id="3.30.420.10">
    <property type="entry name" value="Ribonuclease H-like superfamily/Ribonuclease H"/>
    <property type="match status" value="1"/>
</dbReference>
<dbReference type="PANTHER" id="PTHR11439">
    <property type="entry name" value="GAG-POL-RELATED RETROTRANSPOSON"/>
    <property type="match status" value="1"/>
</dbReference>
<dbReference type="AlphaFoldDB" id="A0A6L2J8H0"/>
<dbReference type="InterPro" id="IPR012337">
    <property type="entry name" value="RNaseH-like_sf"/>
</dbReference>
<dbReference type="SUPFAM" id="SSF53098">
    <property type="entry name" value="Ribonuclease H-like"/>
    <property type="match status" value="1"/>
</dbReference>
<feature type="compositionally biased region" description="Basic and acidic residues" evidence="1">
    <location>
        <begin position="189"/>
        <end position="199"/>
    </location>
</feature>
<evidence type="ECO:0000313" key="3">
    <source>
        <dbReference type="EMBL" id="GEU32962.1"/>
    </source>
</evidence>
<dbReference type="InterPro" id="IPR013103">
    <property type="entry name" value="RVT_2"/>
</dbReference>
<gene>
    <name evidence="3" type="ORF">Tci_004940</name>
</gene>
<dbReference type="CDD" id="cd09272">
    <property type="entry name" value="RNase_HI_RT_Ty1"/>
    <property type="match status" value="1"/>
</dbReference>
<dbReference type="PANTHER" id="PTHR11439:SF495">
    <property type="entry name" value="REVERSE TRANSCRIPTASE, RNA-DEPENDENT DNA POLYMERASE-RELATED"/>
    <property type="match status" value="1"/>
</dbReference>
<accession>A0A6L2J8H0</accession>
<dbReference type="InterPro" id="IPR036397">
    <property type="entry name" value="RNaseH_sf"/>
</dbReference>
<organism evidence="3">
    <name type="scientific">Tanacetum cinerariifolium</name>
    <name type="common">Dalmatian daisy</name>
    <name type="synonym">Chrysanthemum cinerariifolium</name>
    <dbReference type="NCBI Taxonomy" id="118510"/>
    <lineage>
        <taxon>Eukaryota</taxon>
        <taxon>Viridiplantae</taxon>
        <taxon>Streptophyta</taxon>
        <taxon>Embryophyta</taxon>
        <taxon>Tracheophyta</taxon>
        <taxon>Spermatophyta</taxon>
        <taxon>Magnoliopsida</taxon>
        <taxon>eudicotyledons</taxon>
        <taxon>Gunneridae</taxon>
        <taxon>Pentapetalae</taxon>
        <taxon>asterids</taxon>
        <taxon>campanulids</taxon>
        <taxon>Asterales</taxon>
        <taxon>Asteraceae</taxon>
        <taxon>Asteroideae</taxon>
        <taxon>Anthemideae</taxon>
        <taxon>Anthemidinae</taxon>
        <taxon>Tanacetum</taxon>
    </lineage>
</organism>
<feature type="domain" description="Reverse transcriptase Ty1/copia-type" evidence="2">
    <location>
        <begin position="382"/>
        <end position="459"/>
    </location>
</feature>
<sequence>MKGIKREFSVARTPQQNRVAELKNKTLIKASRTMVVDSLLPILFWADVVNTACYVQNRVLVTKPHNKTPYELILGRTPSIGFMRPFGCPVTILNTIDPLGKFDGKADEGFWLDTLSGPTWLFDIDTLTQSMNYQPVVAGNQPDSSAGIQENIDACKVGNELVFTQQYVLLSLWSTGSKDPQNTYADAACDDKETEHEVHVSPSSGDKTKKHDAKAKREATVKSPVDLSTGVRNLNDKFKEFSVNSTNKVNDASTPVTVVGPNSTNITNSFNAVGLFDNVVSLNFEIGRKSLFLDPSRYPDDPDMPALEEIVYSDYEEDVGASVDFSNLETSITVSPIPTTRVHKDHLVTQIIGNLSSAPQTRSMTRMVKEQGGLTQINDEDFHTLDLPKGKRAIGSKWVLRNKKDERGIVSRNKAQLFAQGQTQKEGIDYEEVFALIARIEAIRLFLAYASFMGFMVYKVVKALYGLHQAPGAWYEILANYLLENASTPIETEKPLLKDPDGEPVDVYIYSLMIGSLMYLTSSRPNIMFAVYTCTRFQVTPKVSHLRAVKRIFRYLKGKPHLGLSYPKDYPLNLVAYSDSDYAGASLDRKSTTKGCQFLGCRLISWQCKKQTVVDTSSTKVEYAVAASCCAQVLWIQNQLLNYGKKVIITDDTIRQALRLDDATGVDCIPNKEIFDELARMGYEKPSTKLTFCKAFFSAQWKFLIHTILLCMSAKRTAWNEFSSSMASAIICLATCRKFNFSKYIFDSMDVDDAAKDDDDDHEGRLAESQAKVYHLDLEHAEKVLSMEDTNESEPTEVEEVIEVVTAAKLITEVVTTTATTITVAQVPKASALRRRRGVIIQDPKETATTSVIMHSEVKSKDKGIVNRKEKQDNTVMRYQALTRKPITEAHDRKKMMIYLKNMVGFKMDFFRGMTYNKIRPIFEKHYNLNQAFLERVEE</sequence>
<reference evidence="3" key="1">
    <citation type="journal article" date="2019" name="Sci. Rep.">
        <title>Draft genome of Tanacetum cinerariifolium, the natural source of mosquito coil.</title>
        <authorList>
            <person name="Yamashiro T."/>
            <person name="Shiraishi A."/>
            <person name="Satake H."/>
            <person name="Nakayama K."/>
        </authorList>
    </citation>
    <scope>NUCLEOTIDE SEQUENCE</scope>
</reference>
<proteinExistence type="predicted"/>
<name>A0A6L2J8H0_TANCI</name>
<evidence type="ECO:0000256" key="1">
    <source>
        <dbReference type="SAM" id="MobiDB-lite"/>
    </source>
</evidence>
<feature type="region of interest" description="Disordered" evidence="1">
    <location>
        <begin position="189"/>
        <end position="221"/>
    </location>
</feature>
<protein>
    <submittedName>
        <fullName evidence="3">Putative ribonuclease H-like domain-containing protein</fullName>
    </submittedName>
</protein>
<comment type="caution">
    <text evidence="3">The sequence shown here is derived from an EMBL/GenBank/DDBJ whole genome shotgun (WGS) entry which is preliminary data.</text>
</comment>
<evidence type="ECO:0000259" key="2">
    <source>
        <dbReference type="Pfam" id="PF07727"/>
    </source>
</evidence>
<dbReference type="Pfam" id="PF07727">
    <property type="entry name" value="RVT_2"/>
    <property type="match status" value="1"/>
</dbReference>
<dbReference type="EMBL" id="BKCJ010000413">
    <property type="protein sequence ID" value="GEU32962.1"/>
    <property type="molecule type" value="Genomic_DNA"/>
</dbReference>